<dbReference type="Pfam" id="PF14942">
    <property type="entry name" value="Muted"/>
    <property type="match status" value="1"/>
</dbReference>
<evidence type="ECO:0000256" key="3">
    <source>
        <dbReference type="SAM" id="Coils"/>
    </source>
</evidence>
<accession>W8C0F8</accession>
<dbReference type="PANTHER" id="PTHR31784">
    <property type="entry name" value="BIOGENESIS OF LYSOSOME-RELATED ORGANELLES COMPLEX 1 SUBUNIT 5"/>
    <property type="match status" value="1"/>
</dbReference>
<dbReference type="InterPro" id="IPR017243">
    <property type="entry name" value="Bloc1s5"/>
</dbReference>
<evidence type="ECO:0000313" key="4">
    <source>
        <dbReference type="EMBL" id="JAC05153.1"/>
    </source>
</evidence>
<evidence type="ECO:0000256" key="2">
    <source>
        <dbReference type="ARBA" id="ARBA00019580"/>
    </source>
</evidence>
<feature type="non-terminal residue" evidence="4">
    <location>
        <position position="1"/>
    </location>
</feature>
<dbReference type="AlphaFoldDB" id="W8C0F8"/>
<protein>
    <recommendedName>
        <fullName evidence="2">Biogenesis of lysosome-related organelles complex 1 subunit 5</fullName>
    </recommendedName>
</protein>
<name>W8C0F8_CERCA</name>
<proteinExistence type="evidence at transcript level"/>
<dbReference type="GO" id="GO:0031083">
    <property type="term" value="C:BLOC-1 complex"/>
    <property type="evidence" value="ECO:0007669"/>
    <property type="project" value="InterPro"/>
</dbReference>
<dbReference type="EMBL" id="GAMC01001403">
    <property type="protein sequence ID" value="JAC05153.1"/>
    <property type="molecule type" value="mRNA"/>
</dbReference>
<sequence length="162" mass="19151">DNSHVTRKMLGQLGRDLLNVEHRILDHRPFVNGEINHFLNEFELKRNEIEVETLFKVTETVGDLKYDLLERCLSLSTTHLKELGQEVDNLFLGIEQFLSKAQLPKEQSETLTKSRENRVLKRDSFLLDLNHRYDRVKNSFEEKEEEIDELYSDLQVKLNIPK</sequence>
<evidence type="ECO:0000256" key="1">
    <source>
        <dbReference type="ARBA" id="ARBA00010754"/>
    </source>
</evidence>
<reference evidence="4" key="1">
    <citation type="submission" date="2013-07" db="EMBL/GenBank/DDBJ databases">
        <authorList>
            <person name="Geib S."/>
        </authorList>
    </citation>
    <scope>NUCLEOTIDE SEQUENCE</scope>
</reference>
<comment type="similarity">
    <text evidence="1">Belongs to the BLOC1S5 family.</text>
</comment>
<gene>
    <name evidence="4" type="primary">MUTED</name>
</gene>
<keyword evidence="3" id="KW-0175">Coiled coil</keyword>
<dbReference type="OrthoDB" id="18964at2759"/>
<reference evidence="4" key="2">
    <citation type="journal article" date="2014" name="BMC Genomics">
        <title>A genomic perspective to assessing quality of mass-reared SIT flies used in Mediterranean fruit fly (Ceratitis capitata) eradication in California.</title>
        <authorList>
            <person name="Calla B."/>
            <person name="Hall B."/>
            <person name="Hou S."/>
            <person name="Geib S.M."/>
        </authorList>
    </citation>
    <scope>NUCLEOTIDE SEQUENCE</scope>
</reference>
<organism evidence="4">
    <name type="scientific">Ceratitis capitata</name>
    <name type="common">Mediterranean fruit fly</name>
    <name type="synonym">Tephritis capitata</name>
    <dbReference type="NCBI Taxonomy" id="7213"/>
    <lineage>
        <taxon>Eukaryota</taxon>
        <taxon>Metazoa</taxon>
        <taxon>Ecdysozoa</taxon>
        <taxon>Arthropoda</taxon>
        <taxon>Hexapoda</taxon>
        <taxon>Insecta</taxon>
        <taxon>Pterygota</taxon>
        <taxon>Neoptera</taxon>
        <taxon>Endopterygota</taxon>
        <taxon>Diptera</taxon>
        <taxon>Brachycera</taxon>
        <taxon>Muscomorpha</taxon>
        <taxon>Tephritoidea</taxon>
        <taxon>Tephritidae</taxon>
        <taxon>Ceratitis</taxon>
        <taxon>Ceratitis</taxon>
    </lineage>
</organism>
<dbReference type="PANTHER" id="PTHR31784:SF2">
    <property type="entry name" value="BIOGENESIS OF LYSOSOME-RELATED ORGANELLES COMPLEX 1 SUBUNIT 5"/>
    <property type="match status" value="1"/>
</dbReference>
<feature type="coiled-coil region" evidence="3">
    <location>
        <begin position="126"/>
        <end position="153"/>
    </location>
</feature>
<dbReference type="GO" id="GO:0030133">
    <property type="term" value="C:transport vesicle"/>
    <property type="evidence" value="ECO:0007669"/>
    <property type="project" value="InterPro"/>
</dbReference>